<name>A0ABN2M1B8_9MICO</name>
<dbReference type="EMBL" id="BAAANJ010000004">
    <property type="protein sequence ID" value="GAA1804627.1"/>
    <property type="molecule type" value="Genomic_DNA"/>
</dbReference>
<organism evidence="2 3">
    <name type="scientific">Agromyces neolithicus</name>
    <dbReference type="NCBI Taxonomy" id="269420"/>
    <lineage>
        <taxon>Bacteria</taxon>
        <taxon>Bacillati</taxon>
        <taxon>Actinomycetota</taxon>
        <taxon>Actinomycetes</taxon>
        <taxon>Micrococcales</taxon>
        <taxon>Microbacteriaceae</taxon>
        <taxon>Agromyces</taxon>
    </lineage>
</organism>
<dbReference type="Proteomes" id="UP001500002">
    <property type="component" value="Unassembled WGS sequence"/>
</dbReference>
<evidence type="ECO:0000313" key="2">
    <source>
        <dbReference type="EMBL" id="GAA1804627.1"/>
    </source>
</evidence>
<protein>
    <submittedName>
        <fullName evidence="2">Uncharacterized protein</fullName>
    </submittedName>
</protein>
<keyword evidence="3" id="KW-1185">Reference proteome</keyword>
<feature type="compositionally biased region" description="Basic and acidic residues" evidence="1">
    <location>
        <begin position="35"/>
        <end position="53"/>
    </location>
</feature>
<proteinExistence type="predicted"/>
<feature type="region of interest" description="Disordered" evidence="1">
    <location>
        <begin position="33"/>
        <end position="53"/>
    </location>
</feature>
<feature type="region of interest" description="Disordered" evidence="1">
    <location>
        <begin position="89"/>
        <end position="136"/>
    </location>
</feature>
<evidence type="ECO:0000256" key="1">
    <source>
        <dbReference type="SAM" id="MobiDB-lite"/>
    </source>
</evidence>
<evidence type="ECO:0000313" key="3">
    <source>
        <dbReference type="Proteomes" id="UP001500002"/>
    </source>
</evidence>
<comment type="caution">
    <text evidence="2">The sequence shown here is derived from an EMBL/GenBank/DDBJ whole genome shotgun (WGS) entry which is preliminary data.</text>
</comment>
<gene>
    <name evidence="2" type="ORF">GCM10009749_10900</name>
</gene>
<reference evidence="2 3" key="1">
    <citation type="journal article" date="2019" name="Int. J. Syst. Evol. Microbiol.">
        <title>The Global Catalogue of Microorganisms (GCM) 10K type strain sequencing project: providing services to taxonomists for standard genome sequencing and annotation.</title>
        <authorList>
            <consortium name="The Broad Institute Genomics Platform"/>
            <consortium name="The Broad Institute Genome Sequencing Center for Infectious Disease"/>
            <person name="Wu L."/>
            <person name="Ma J."/>
        </authorList>
    </citation>
    <scope>NUCLEOTIDE SEQUENCE [LARGE SCALE GENOMIC DNA]</scope>
    <source>
        <strain evidence="2 3">JCM 14322</strain>
    </source>
</reference>
<accession>A0ABN2M1B8</accession>
<sequence length="136" mass="14536">MPHARVFDVFPRWRLGEPGRGSGHVQVQTVVGARPHSESAKGRHAADSATDGDRTQLVAIDFGRREPAAPWPGDQTGGERCRERGIRASATAKGDHARDSAELSEYGNDVGHGSIVRVPPAPGPRTASVMAESRDH</sequence>